<protein>
    <submittedName>
        <fullName evidence="3">Uncharacterized protein</fullName>
    </submittedName>
</protein>
<keyword evidence="2" id="KW-0732">Signal</keyword>
<reference evidence="3 4" key="1">
    <citation type="submission" date="2022-03" db="EMBL/GenBank/DDBJ databases">
        <authorList>
            <person name="Koch H."/>
        </authorList>
    </citation>
    <scope>NUCLEOTIDE SEQUENCE [LARGE SCALE GENOMIC DNA]</scope>
    <source>
        <strain evidence="3 4">G1</strain>
    </source>
</reference>
<feature type="region of interest" description="Disordered" evidence="1">
    <location>
        <begin position="370"/>
        <end position="423"/>
    </location>
</feature>
<sequence>MNREGEKMSIRFVCLSSTGALLLLASSVMAAEKPHPPYPHYWMSIATSNQSIPGMSEQMAGMAARFGGRGAAFGPRRELLLQLETPRVVQEPKADHLIPPGQKMGERLPLVTPVQEKTDYRPERGEREKPEQIEKPKVRMLIYWGCGDTVPKGQPRVVDTATMSPAEFGRALAGRSASPQTPPLPRKGWTYADWPNADDRQDIPKDASLLGSHQVKGNYLPDISFALDQKRDFMVPVEFSTMNRTAAGAWQFQWKAIPTASAYFATAMGHNQKTGETIVWSASDVPETGFGLMGYLTNGDVQRFLKDRVIMPASRTNCTIPAGVFGEVEGVMLQFIAYGEELNIVHPPRPKDPKQPWNPQWSVKVRLKSTASSPLMAADGEQEDARRRPAKRSDGDDERQEPSSRPEKPAGGVLDGFKGLLGF</sequence>
<evidence type="ECO:0000313" key="3">
    <source>
        <dbReference type="EMBL" id="CAH2031949.1"/>
    </source>
</evidence>
<feature type="chain" id="PRO_5047238363" evidence="2">
    <location>
        <begin position="31"/>
        <end position="423"/>
    </location>
</feature>
<evidence type="ECO:0000313" key="4">
    <source>
        <dbReference type="Proteomes" id="UP001295463"/>
    </source>
</evidence>
<evidence type="ECO:0000256" key="1">
    <source>
        <dbReference type="SAM" id="MobiDB-lite"/>
    </source>
</evidence>
<keyword evidence="4" id="KW-1185">Reference proteome</keyword>
<gene>
    <name evidence="3" type="ORF">GEAMG1_2114</name>
</gene>
<name>A0ABM9DC13_9BACT</name>
<organism evidence="3 4">
    <name type="scientific">Trichlorobacter ammonificans</name>
    <dbReference type="NCBI Taxonomy" id="2916410"/>
    <lineage>
        <taxon>Bacteria</taxon>
        <taxon>Pseudomonadati</taxon>
        <taxon>Thermodesulfobacteriota</taxon>
        <taxon>Desulfuromonadia</taxon>
        <taxon>Geobacterales</taxon>
        <taxon>Geobacteraceae</taxon>
        <taxon>Trichlorobacter</taxon>
    </lineage>
</organism>
<evidence type="ECO:0000256" key="2">
    <source>
        <dbReference type="SAM" id="SignalP"/>
    </source>
</evidence>
<dbReference type="Proteomes" id="UP001295463">
    <property type="component" value="Chromosome"/>
</dbReference>
<dbReference type="EMBL" id="OW150024">
    <property type="protein sequence ID" value="CAH2031949.1"/>
    <property type="molecule type" value="Genomic_DNA"/>
</dbReference>
<proteinExistence type="predicted"/>
<feature type="signal peptide" evidence="2">
    <location>
        <begin position="1"/>
        <end position="30"/>
    </location>
</feature>
<accession>A0ABM9DC13</accession>
<feature type="region of interest" description="Disordered" evidence="1">
    <location>
        <begin position="173"/>
        <end position="203"/>
    </location>
</feature>
<feature type="compositionally biased region" description="Basic and acidic residues" evidence="1">
    <location>
        <begin position="383"/>
        <end position="408"/>
    </location>
</feature>